<proteinExistence type="predicted"/>
<dbReference type="AlphaFoldDB" id="A0A2Z4YP95"/>
<geneLocation type="plasmid" evidence="1 2">
    <name>unnamed1</name>
</geneLocation>
<sequence>MISKTVAEIALLEGKSVADIEGYLQRALAALEARSTGQAF</sequence>
<dbReference type="EMBL" id="CP030761">
    <property type="protein sequence ID" value="AXA43250.1"/>
    <property type="molecule type" value="Genomic_DNA"/>
</dbReference>
<gene>
    <name evidence="1" type="ORF">DLJ82_5689</name>
</gene>
<dbReference type="Proteomes" id="UP000251166">
    <property type="component" value="Plasmid unnamed1"/>
</dbReference>
<evidence type="ECO:0000313" key="2">
    <source>
        <dbReference type="Proteomes" id="UP000251166"/>
    </source>
</evidence>
<dbReference type="RefSeq" id="WP_281024504.1">
    <property type="nucleotide sequence ID" value="NZ_CP030761.1"/>
</dbReference>
<protein>
    <submittedName>
        <fullName evidence="1">Uncharacterized protein</fullName>
    </submittedName>
</protein>
<organism evidence="1 2">
    <name type="scientific">Rhizobium leguminosarum</name>
    <dbReference type="NCBI Taxonomy" id="384"/>
    <lineage>
        <taxon>Bacteria</taxon>
        <taxon>Pseudomonadati</taxon>
        <taxon>Pseudomonadota</taxon>
        <taxon>Alphaproteobacteria</taxon>
        <taxon>Hyphomicrobiales</taxon>
        <taxon>Rhizobiaceae</taxon>
        <taxon>Rhizobium/Agrobacterium group</taxon>
        <taxon>Rhizobium</taxon>
    </lineage>
</organism>
<evidence type="ECO:0000313" key="1">
    <source>
        <dbReference type="EMBL" id="AXA43250.1"/>
    </source>
</evidence>
<accession>A0A2Z4YP95</accession>
<name>A0A2Z4YP95_RHILE</name>
<keyword evidence="1" id="KW-0614">Plasmid</keyword>
<reference evidence="1 2" key="1">
    <citation type="submission" date="2018-07" db="EMBL/GenBank/DDBJ databases">
        <title>Rhizobium leguminosarum strain:ATCC 14479 Genome sequencing and assembly.</title>
        <authorList>
            <person name="Chakraborty R."/>
        </authorList>
    </citation>
    <scope>NUCLEOTIDE SEQUENCE [LARGE SCALE GENOMIC DNA]</scope>
    <source>
        <strain evidence="1 2">ATCC 14479</strain>
        <plasmid evidence="2">Plasmid unnamed1</plasmid>
    </source>
</reference>